<evidence type="ECO:0000313" key="2">
    <source>
        <dbReference type="Proteomes" id="UP000187000"/>
    </source>
</evidence>
<name>A0ACC8S547_9ENTR</name>
<evidence type="ECO:0000313" key="1">
    <source>
        <dbReference type="EMBL" id="OLR18637.1"/>
    </source>
</evidence>
<organism evidence="1 2">
    <name type="scientific">Enterobacter kobei</name>
    <dbReference type="NCBI Taxonomy" id="208224"/>
    <lineage>
        <taxon>Bacteria</taxon>
        <taxon>Pseudomonadati</taxon>
        <taxon>Pseudomonadota</taxon>
        <taxon>Gammaproteobacteria</taxon>
        <taxon>Enterobacterales</taxon>
        <taxon>Enterobacteriaceae</taxon>
        <taxon>Enterobacter</taxon>
        <taxon>Enterobacter cloacae complex</taxon>
    </lineage>
</organism>
<proteinExistence type="predicted"/>
<dbReference type="EMBL" id="MKXD01000003">
    <property type="protein sequence ID" value="OLR18637.1"/>
    <property type="molecule type" value="Genomic_DNA"/>
</dbReference>
<gene>
    <name evidence="1" type="ORF">BH713_19435</name>
</gene>
<accession>A0ACC8S547</accession>
<dbReference type="Proteomes" id="UP000187000">
    <property type="component" value="Unassembled WGS sequence"/>
</dbReference>
<protein>
    <submittedName>
        <fullName evidence="1">Uncharacterized protein</fullName>
    </submittedName>
</protein>
<comment type="caution">
    <text evidence="1">The sequence shown here is derived from an EMBL/GenBank/DDBJ whole genome shotgun (WGS) entry which is preliminary data.</text>
</comment>
<keyword evidence="2" id="KW-1185">Reference proteome</keyword>
<reference evidence="1" key="1">
    <citation type="submission" date="2016-10" db="EMBL/GenBank/DDBJ databases">
        <authorList>
            <person name="Wang S."/>
            <person name="Zhu B."/>
        </authorList>
    </citation>
    <scope>NUCLEOTIDE SEQUENCE</scope>
    <source>
        <strain evidence="1">JCM 8580</strain>
    </source>
</reference>
<sequence length="241" mass="26654">MATHFARGILTDGHLTSTRLPSACHHAARQLPEHQRHRFLASRALLAELMFMLYGISELPDIVIQPNGRPVFFDVQLPHFSLAYAGNMVGVAITTEGICGLDMELQRTTRGLHSPLAQERHIFSNNEKLWISNQSDPNEAQTQLITLRQSVLKMTSQTQDSPELLQLLPGAGRLRAALAAPVEALCDAEDVLIWSVAVSPAMETLRIWAFDSRSGWSSLPDIQQRANAPAARLMRFSSLPA</sequence>